<feature type="domain" description="Pirin C-terminal" evidence="5">
    <location>
        <begin position="185"/>
        <end position="283"/>
    </location>
</feature>
<evidence type="ECO:0000256" key="2">
    <source>
        <dbReference type="PIRSR" id="PIRSR006232-1"/>
    </source>
</evidence>
<evidence type="ECO:0000256" key="1">
    <source>
        <dbReference type="ARBA" id="ARBA00008416"/>
    </source>
</evidence>
<feature type="binding site" evidence="2">
    <location>
        <position position="63"/>
    </location>
    <ligand>
        <name>Fe cation</name>
        <dbReference type="ChEBI" id="CHEBI:24875"/>
    </ligand>
</feature>
<evidence type="ECO:0000259" key="5">
    <source>
        <dbReference type="Pfam" id="PF05726"/>
    </source>
</evidence>
<dbReference type="InterPro" id="IPR014710">
    <property type="entry name" value="RmlC-like_jellyroll"/>
</dbReference>
<feature type="binding site" evidence="2">
    <location>
        <position position="105"/>
    </location>
    <ligand>
        <name>Fe cation</name>
        <dbReference type="ChEBI" id="CHEBI:24875"/>
    </ligand>
</feature>
<dbReference type="EMBL" id="FNBN01000001">
    <property type="protein sequence ID" value="SDE90029.1"/>
    <property type="molecule type" value="Genomic_DNA"/>
</dbReference>
<evidence type="ECO:0000259" key="4">
    <source>
        <dbReference type="Pfam" id="PF02678"/>
    </source>
</evidence>
<dbReference type="PANTHER" id="PTHR43594">
    <property type="entry name" value="QUERCETIN 2,3-DIOXYGENASE"/>
    <property type="match status" value="1"/>
</dbReference>
<dbReference type="InterPro" id="IPR008778">
    <property type="entry name" value="Pirin_C_dom"/>
</dbReference>
<dbReference type="PANTHER" id="PTHR43594:SF1">
    <property type="entry name" value="QUERCETIN 2,3-DIOXYGENASE PA2418-RELATED"/>
    <property type="match status" value="1"/>
</dbReference>
<dbReference type="AlphaFoldDB" id="A0A1G7GPW7"/>
<dbReference type="Pfam" id="PF05726">
    <property type="entry name" value="Pirin_C"/>
    <property type="match status" value="1"/>
</dbReference>
<protein>
    <recommendedName>
        <fullName evidence="8">Pirin N-terminal domain-containing protein</fullName>
    </recommendedName>
</protein>
<keyword evidence="2" id="KW-0408">Iron</keyword>
<accession>A0A1G7GPW7</accession>
<reference evidence="6 7" key="1">
    <citation type="submission" date="2016-10" db="EMBL/GenBank/DDBJ databases">
        <authorList>
            <person name="de Groot N.N."/>
        </authorList>
    </citation>
    <scope>NUCLEOTIDE SEQUENCE [LARGE SCALE GENOMIC DNA]</scope>
    <source>
        <strain evidence="6 7">DSM 527</strain>
    </source>
</reference>
<keyword evidence="2" id="KW-0479">Metal-binding</keyword>
<dbReference type="InterPro" id="IPR012093">
    <property type="entry name" value="Pirin"/>
</dbReference>
<dbReference type="Pfam" id="PF02678">
    <property type="entry name" value="Pirin"/>
    <property type="match status" value="1"/>
</dbReference>
<dbReference type="OrthoDB" id="321327at2"/>
<sequence>MQKTVNKVVNNHPISGSLSDYYFYSPLPYQDGKATDPFLLLHHHGPMTLPPFNSGMPFGPHPHRGFETVTWIISGHVVHKDSHGYHSRIDAGGVQWMSAARGLIHNEYVEKSFKEEGGDLELLQLWINLPAKLKMNPAKYTGLQKNDIPVITADNDKVQIAVAGGSWNGHKGAINSLTGVNAALITMQPDSKADINVAEGRNVLFYVLRGNVTVNGTTAGDRSLVLFNNDGDTINITTSSDAIILYCDGAPLNEPVAWHGPYVMNTQTEIMEAMRDERMGKFGFYID</sequence>
<proteinExistence type="inferred from homology"/>
<dbReference type="SUPFAM" id="SSF51182">
    <property type="entry name" value="RmlC-like cupins"/>
    <property type="match status" value="1"/>
</dbReference>
<dbReference type="CDD" id="cd02909">
    <property type="entry name" value="cupin_pirin_N"/>
    <property type="match status" value="1"/>
</dbReference>
<dbReference type="CDD" id="cd02247">
    <property type="entry name" value="cupin_pirin_C"/>
    <property type="match status" value="1"/>
</dbReference>
<dbReference type="GO" id="GO:0046872">
    <property type="term" value="F:metal ion binding"/>
    <property type="evidence" value="ECO:0007669"/>
    <property type="project" value="UniProtKB-KW"/>
</dbReference>
<evidence type="ECO:0000256" key="3">
    <source>
        <dbReference type="RuleBase" id="RU003457"/>
    </source>
</evidence>
<dbReference type="InterPro" id="IPR011051">
    <property type="entry name" value="RmlC_Cupin_sf"/>
</dbReference>
<dbReference type="InterPro" id="IPR003829">
    <property type="entry name" value="Pirin_N_dom"/>
</dbReference>
<dbReference type="STRING" id="104663.SAMN04488121_101108"/>
<dbReference type="PIRSF" id="PIRSF006232">
    <property type="entry name" value="Pirin"/>
    <property type="match status" value="1"/>
</dbReference>
<evidence type="ECO:0000313" key="7">
    <source>
        <dbReference type="Proteomes" id="UP000199045"/>
    </source>
</evidence>
<feature type="binding site" evidence="2">
    <location>
        <position position="107"/>
    </location>
    <ligand>
        <name>Fe cation</name>
        <dbReference type="ChEBI" id="CHEBI:24875"/>
    </ligand>
</feature>
<organism evidence="6 7">
    <name type="scientific">Chitinophaga filiformis</name>
    <name type="common">Myxococcus filiformis</name>
    <name type="synonym">Flexibacter filiformis</name>
    <dbReference type="NCBI Taxonomy" id="104663"/>
    <lineage>
        <taxon>Bacteria</taxon>
        <taxon>Pseudomonadati</taxon>
        <taxon>Bacteroidota</taxon>
        <taxon>Chitinophagia</taxon>
        <taxon>Chitinophagales</taxon>
        <taxon>Chitinophagaceae</taxon>
        <taxon>Chitinophaga</taxon>
    </lineage>
</organism>
<dbReference type="Proteomes" id="UP000199045">
    <property type="component" value="Unassembled WGS sequence"/>
</dbReference>
<feature type="domain" description="Pirin N-terminal" evidence="4">
    <location>
        <begin position="30"/>
        <end position="127"/>
    </location>
</feature>
<evidence type="ECO:0000313" key="6">
    <source>
        <dbReference type="EMBL" id="SDE90029.1"/>
    </source>
</evidence>
<name>A0A1G7GPW7_CHIFI</name>
<comment type="similarity">
    <text evidence="1 3">Belongs to the pirin family.</text>
</comment>
<dbReference type="InterPro" id="IPR053186">
    <property type="entry name" value="QDO-related"/>
</dbReference>
<dbReference type="RefSeq" id="WP_089828290.1">
    <property type="nucleotide sequence ID" value="NZ_FNBN01000001.1"/>
</dbReference>
<gene>
    <name evidence="6" type="ORF">SAMN04488121_101108</name>
</gene>
<feature type="binding site" evidence="2">
    <location>
        <position position="61"/>
    </location>
    <ligand>
        <name>Fe cation</name>
        <dbReference type="ChEBI" id="CHEBI:24875"/>
    </ligand>
</feature>
<dbReference type="Gene3D" id="2.60.120.10">
    <property type="entry name" value="Jelly Rolls"/>
    <property type="match status" value="2"/>
</dbReference>
<evidence type="ECO:0008006" key="8">
    <source>
        <dbReference type="Google" id="ProtNLM"/>
    </source>
</evidence>
<comment type="cofactor">
    <cofactor evidence="2">
        <name>Fe cation</name>
        <dbReference type="ChEBI" id="CHEBI:24875"/>
    </cofactor>
    <text evidence="2">Binds 1 Fe cation per subunit.</text>
</comment>